<dbReference type="Pfam" id="PF14009">
    <property type="entry name" value="PADRE"/>
    <property type="match status" value="1"/>
</dbReference>
<organism evidence="1 2">
    <name type="scientific">Cinchona calisaya</name>
    <dbReference type="NCBI Taxonomy" id="153742"/>
    <lineage>
        <taxon>Eukaryota</taxon>
        <taxon>Viridiplantae</taxon>
        <taxon>Streptophyta</taxon>
        <taxon>Embryophyta</taxon>
        <taxon>Tracheophyta</taxon>
        <taxon>Spermatophyta</taxon>
        <taxon>Magnoliopsida</taxon>
        <taxon>eudicotyledons</taxon>
        <taxon>Gunneridae</taxon>
        <taxon>Pentapetalae</taxon>
        <taxon>asterids</taxon>
        <taxon>lamiids</taxon>
        <taxon>Gentianales</taxon>
        <taxon>Rubiaceae</taxon>
        <taxon>Cinchonoideae</taxon>
        <taxon>Cinchoneae</taxon>
        <taxon>Cinchona</taxon>
    </lineage>
</organism>
<dbReference type="EMBL" id="JBJUIK010000010">
    <property type="protein sequence ID" value="KAL3515216.1"/>
    <property type="molecule type" value="Genomic_DNA"/>
</dbReference>
<name>A0ABD2Z8S3_9GENT</name>
<evidence type="ECO:0000313" key="1">
    <source>
        <dbReference type="EMBL" id="KAL3515216.1"/>
    </source>
</evidence>
<dbReference type="AlphaFoldDB" id="A0ABD2Z8S3"/>
<evidence type="ECO:0000313" key="2">
    <source>
        <dbReference type="Proteomes" id="UP001630127"/>
    </source>
</evidence>
<accession>A0ABD2Z8S3</accession>
<dbReference type="Proteomes" id="UP001630127">
    <property type="component" value="Unassembled WGS sequence"/>
</dbReference>
<keyword evidence="2" id="KW-1185">Reference proteome</keyword>
<dbReference type="InterPro" id="IPR025322">
    <property type="entry name" value="PADRE_dom"/>
</dbReference>
<proteinExistence type="predicted"/>
<dbReference type="PANTHER" id="PTHR33052">
    <property type="entry name" value="DUF4228 DOMAIN PROTEIN-RELATED"/>
    <property type="match status" value="1"/>
</dbReference>
<sequence>MNFASAAAQVVYWNGKLQELWQPIKAEEILTQDPNFFLCSSETMNLNSVPCQMAKDEELQLGQLYFLIPVSKLHLPFSLQDLCKLAISASKALNDSDMGFTSDVELSTHFACKFQKRLSPINLASSTFDIFDPL</sequence>
<gene>
    <name evidence="1" type="ORF">ACH5RR_022118</name>
</gene>
<protein>
    <submittedName>
        <fullName evidence="1">Uncharacterized protein</fullName>
    </submittedName>
</protein>
<comment type="caution">
    <text evidence="1">The sequence shown here is derived from an EMBL/GenBank/DDBJ whole genome shotgun (WGS) entry which is preliminary data.</text>
</comment>
<reference evidence="1 2" key="1">
    <citation type="submission" date="2024-11" db="EMBL/GenBank/DDBJ databases">
        <title>A near-complete genome assembly of Cinchona calisaya.</title>
        <authorList>
            <person name="Lian D.C."/>
            <person name="Zhao X.W."/>
            <person name="Wei L."/>
        </authorList>
    </citation>
    <scope>NUCLEOTIDE SEQUENCE [LARGE SCALE GENOMIC DNA]</scope>
    <source>
        <tissue evidence="1">Nenye</tissue>
    </source>
</reference>